<dbReference type="PANTHER" id="PTHR47808:SF2">
    <property type="entry name" value="LEM DOMAIN-CONTAINING PROTEIN 2"/>
    <property type="match status" value="1"/>
</dbReference>
<feature type="compositionally biased region" description="Basic and acidic residues" evidence="7">
    <location>
        <begin position="216"/>
        <end position="240"/>
    </location>
</feature>
<feature type="domain" description="Man1/Src1-like C-terminal" evidence="9">
    <location>
        <begin position="355"/>
        <end position="546"/>
    </location>
</feature>
<reference evidence="11 12" key="1">
    <citation type="submission" date="2024-01" db="EMBL/GenBank/DDBJ databases">
        <authorList>
            <person name="Allen C."/>
            <person name="Tagirdzhanova G."/>
        </authorList>
    </citation>
    <scope>NUCLEOTIDE SEQUENCE [LARGE SCALE GENOMIC DNA]</scope>
    <source>
        <strain evidence="11 12">CBS 573.63</strain>
    </source>
</reference>
<evidence type="ECO:0000313" key="11">
    <source>
        <dbReference type="EMBL" id="CAK7271404.1"/>
    </source>
</evidence>
<feature type="compositionally biased region" description="Basic and acidic residues" evidence="7">
    <location>
        <begin position="96"/>
        <end position="113"/>
    </location>
</feature>
<feature type="region of interest" description="Disordered" evidence="7">
    <location>
        <begin position="58"/>
        <end position="155"/>
    </location>
</feature>
<comment type="caution">
    <text evidence="11">The sequence shown here is derived from an EMBL/GenBank/DDBJ whole genome shotgun (WGS) entry which is preliminary data.</text>
</comment>
<keyword evidence="6" id="KW-0539">Nucleus</keyword>
<feature type="compositionally biased region" description="Low complexity" evidence="7">
    <location>
        <begin position="680"/>
        <end position="698"/>
    </location>
</feature>
<sequence>MSDSEVDYLQPGFDPASLTNPRLRSILVTYNVHYPSNAKKPELIEMFNEHVAPQAKKILARRARAKRSSMGIVDAQPSASSYSQSTTAYGEDSFDQQDHEDYNTDSRRLERRSSPRKRSSRAGSYQPADTVIASDPDAFPAARPPSRRARQKTPQIKLEPAEEEQYLATPLASQSFQSGRVASGGNSNTVFTYDNPFQSGSSPLSGSSPTQHRRSTHYDEPTPHKRLPTDTKSPKKRVNDSHIVSPPVRAALQRQVSPFIPTVPQSPQPDAEESTEEEAGEETDGEEDEAYQEDYDPLEPGEEFTPEEQLELTQEEAVQRQRRAVFDRRASKTSKAVVRQRRNFLSALATPFGVLLLTLLGIYGAWYRQEKRAVGFCGVGRLAVPLLSEQIEKLEWLPDRLREIEIPANLQVFVEPQCEPCPSHAFCYSDFTVRCENGYIEKQHPLSLNGLIPLPPTCQPDGERARRVKAVADKAIEELRDRRAKWECGDLVDEAGHVPEDPAVDLPVLKELISEKRSKKMSKEEFDDLWTAAIGDIESRDEIESEPDATHALAYARSRFRAHRATLARVPALVDLVLERLATQKELWLYDDEVEGDSQQEDAGDSSFLPDPFLFLPQLRDDVLRATHSLAARERVWKHVRAVVEQNSNVRTGQREGRNGEVGRAWEWIGPVGNALNAITGSSTGTSNGDNSSPSDMSAMRRRRSGRASLMPTGSSVTPRAGRVTTRENNLASDANPVSGQQVGGVGAVGTAEGKQSALHKRWQESRPIY</sequence>
<keyword evidence="5 8" id="KW-0472">Membrane</keyword>
<feature type="compositionally biased region" description="Low complexity" evidence="7">
    <location>
        <begin position="76"/>
        <end position="89"/>
    </location>
</feature>
<keyword evidence="4 8" id="KW-1133">Transmembrane helix</keyword>
<keyword evidence="12" id="KW-1185">Reference proteome</keyword>
<feature type="compositionally biased region" description="Basic residues" evidence="7">
    <location>
        <begin position="58"/>
        <end position="67"/>
    </location>
</feature>
<gene>
    <name evidence="11" type="primary">SRC1</name>
    <name evidence="11" type="ORF">SEPCBS57363_004602</name>
</gene>
<keyword evidence="3 8" id="KW-0812">Transmembrane</keyword>
<feature type="region of interest" description="Disordered" evidence="7">
    <location>
        <begin position="258"/>
        <end position="316"/>
    </location>
</feature>
<evidence type="ECO:0000256" key="1">
    <source>
        <dbReference type="ARBA" id="ARBA00004540"/>
    </source>
</evidence>
<feature type="domain" description="Man1/Src1-like C-terminal" evidence="9">
    <location>
        <begin position="552"/>
        <end position="671"/>
    </location>
</feature>
<dbReference type="Gene3D" id="1.10.10.1180">
    <property type="entry name" value="MAN1, winged-helix domain"/>
    <property type="match status" value="1"/>
</dbReference>
<accession>A0ABP0DSY1</accession>
<dbReference type="InterPro" id="IPR025856">
    <property type="entry name" value="HeH/LEM_domain"/>
</dbReference>
<feature type="domain" description="HeH/LEM" evidence="10">
    <location>
        <begin position="15"/>
        <end position="49"/>
    </location>
</feature>
<evidence type="ECO:0000256" key="8">
    <source>
        <dbReference type="SAM" id="Phobius"/>
    </source>
</evidence>
<dbReference type="EMBL" id="CAWUOM010000087">
    <property type="protein sequence ID" value="CAK7271404.1"/>
    <property type="molecule type" value="Genomic_DNA"/>
</dbReference>
<protein>
    <submittedName>
        <fullName evidence="11">Inner nuclear membrane protein enriched at telomere/subtelomere region</fullName>
    </submittedName>
</protein>
<feature type="region of interest" description="Disordered" evidence="7">
    <location>
        <begin position="679"/>
        <end position="770"/>
    </location>
</feature>
<evidence type="ECO:0000256" key="5">
    <source>
        <dbReference type="ARBA" id="ARBA00023136"/>
    </source>
</evidence>
<name>A0ABP0DSY1_9PEZI</name>
<dbReference type="InterPro" id="IPR044780">
    <property type="entry name" value="Heh2/Src1"/>
</dbReference>
<dbReference type="CDD" id="cd12935">
    <property type="entry name" value="LEM_like"/>
    <property type="match status" value="1"/>
</dbReference>
<dbReference type="InterPro" id="IPR018996">
    <property type="entry name" value="Man1/Src1-like_C"/>
</dbReference>
<evidence type="ECO:0000313" key="12">
    <source>
        <dbReference type="Proteomes" id="UP001642501"/>
    </source>
</evidence>
<dbReference type="Proteomes" id="UP001642501">
    <property type="component" value="Unassembled WGS sequence"/>
</dbReference>
<feature type="region of interest" description="Disordered" evidence="7">
    <location>
        <begin position="192"/>
        <end position="243"/>
    </location>
</feature>
<dbReference type="Pfam" id="PF12949">
    <property type="entry name" value="HeH"/>
    <property type="match status" value="1"/>
</dbReference>
<evidence type="ECO:0000256" key="7">
    <source>
        <dbReference type="SAM" id="MobiDB-lite"/>
    </source>
</evidence>
<dbReference type="InterPro" id="IPR041885">
    <property type="entry name" value="MAN1_winged_helix_dom"/>
</dbReference>
<keyword evidence="2" id="KW-0597">Phosphoprotein</keyword>
<dbReference type="Gene3D" id="1.10.720.40">
    <property type="match status" value="1"/>
</dbReference>
<evidence type="ECO:0000259" key="9">
    <source>
        <dbReference type="Pfam" id="PF09402"/>
    </source>
</evidence>
<feature type="compositionally biased region" description="Acidic residues" evidence="7">
    <location>
        <begin position="270"/>
        <end position="314"/>
    </location>
</feature>
<evidence type="ECO:0000259" key="10">
    <source>
        <dbReference type="Pfam" id="PF12949"/>
    </source>
</evidence>
<feature type="transmembrane region" description="Helical" evidence="8">
    <location>
        <begin position="344"/>
        <end position="366"/>
    </location>
</feature>
<evidence type="ECO:0000256" key="2">
    <source>
        <dbReference type="ARBA" id="ARBA00022553"/>
    </source>
</evidence>
<organism evidence="11 12">
    <name type="scientific">Sporothrix epigloea</name>
    <dbReference type="NCBI Taxonomy" id="1892477"/>
    <lineage>
        <taxon>Eukaryota</taxon>
        <taxon>Fungi</taxon>
        <taxon>Dikarya</taxon>
        <taxon>Ascomycota</taxon>
        <taxon>Pezizomycotina</taxon>
        <taxon>Sordariomycetes</taxon>
        <taxon>Sordariomycetidae</taxon>
        <taxon>Ophiostomatales</taxon>
        <taxon>Ophiostomataceae</taxon>
        <taxon>Sporothrix</taxon>
    </lineage>
</organism>
<dbReference type="InterPro" id="IPR011015">
    <property type="entry name" value="LEM/LEM-like_dom_sf"/>
</dbReference>
<comment type="subcellular location">
    <subcellularLocation>
        <location evidence="1">Nucleus inner membrane</location>
    </subcellularLocation>
</comment>
<evidence type="ECO:0000256" key="4">
    <source>
        <dbReference type="ARBA" id="ARBA00022989"/>
    </source>
</evidence>
<proteinExistence type="predicted"/>
<dbReference type="Pfam" id="PF09402">
    <property type="entry name" value="MSC"/>
    <property type="match status" value="2"/>
</dbReference>
<evidence type="ECO:0000256" key="6">
    <source>
        <dbReference type="ARBA" id="ARBA00023242"/>
    </source>
</evidence>
<evidence type="ECO:0000256" key="3">
    <source>
        <dbReference type="ARBA" id="ARBA00022692"/>
    </source>
</evidence>
<feature type="compositionally biased region" description="Low complexity" evidence="7">
    <location>
        <begin position="199"/>
        <end position="209"/>
    </location>
</feature>
<dbReference type="PANTHER" id="PTHR47808">
    <property type="entry name" value="INNER NUCLEAR MEMBRANE PROTEIN HEH2-RELATED"/>
    <property type="match status" value="1"/>
</dbReference>